<comment type="caution">
    <text evidence="2">The sequence shown here is derived from an EMBL/GenBank/DDBJ whole genome shotgun (WGS) entry which is preliminary data.</text>
</comment>
<evidence type="ECO:0000313" key="2">
    <source>
        <dbReference type="EMBL" id="VEL20538.1"/>
    </source>
</evidence>
<dbReference type="PANTHER" id="PTHR46292">
    <property type="entry name" value="COILED-COIL DOMAIN-CONTAINING PROTEIN 102A"/>
    <property type="match status" value="1"/>
</dbReference>
<keyword evidence="1" id="KW-0175">Coiled coil</keyword>
<organism evidence="2 3">
    <name type="scientific">Protopolystoma xenopodis</name>
    <dbReference type="NCBI Taxonomy" id="117903"/>
    <lineage>
        <taxon>Eukaryota</taxon>
        <taxon>Metazoa</taxon>
        <taxon>Spiralia</taxon>
        <taxon>Lophotrochozoa</taxon>
        <taxon>Platyhelminthes</taxon>
        <taxon>Monogenea</taxon>
        <taxon>Polyopisthocotylea</taxon>
        <taxon>Polystomatidea</taxon>
        <taxon>Polystomatidae</taxon>
        <taxon>Protopolystoma</taxon>
    </lineage>
</organism>
<gene>
    <name evidence="2" type="ORF">PXEA_LOCUS13978</name>
</gene>
<dbReference type="OrthoDB" id="5984396at2759"/>
<evidence type="ECO:0000313" key="3">
    <source>
        <dbReference type="Proteomes" id="UP000784294"/>
    </source>
</evidence>
<dbReference type="PANTHER" id="PTHR46292:SF1">
    <property type="entry name" value="COILED-COIL DOMAIN-CONTAINING PROTEIN 102A"/>
    <property type="match status" value="1"/>
</dbReference>
<evidence type="ECO:0000256" key="1">
    <source>
        <dbReference type="ARBA" id="ARBA00023054"/>
    </source>
</evidence>
<keyword evidence="3" id="KW-1185">Reference proteome</keyword>
<sequence length="212" mass="23923">MAQLEKTTRWWSDCTVSWRERWARTRDERNYLRQQLRATQEELTSLLRARCLTSGRTRLIDDASDVASQRQRNFVYNTALTPGCPEFKGGGKVCYQRRTIDTFLPLAFSENDDSFIRPSSNPVDKGDPSLRRCGTPVGKEPFEEGAMAQTAHTASPTHGFSRLMQLGNGHSSHGQTDYADTQDFDILRASCRLGIAYPSHGELSFAMILIVI</sequence>
<protein>
    <submittedName>
        <fullName evidence="2">Uncharacterized protein</fullName>
    </submittedName>
</protein>
<accession>A0A448WUM0</accession>
<dbReference type="AlphaFoldDB" id="A0A448WUM0"/>
<proteinExistence type="predicted"/>
<dbReference type="Proteomes" id="UP000784294">
    <property type="component" value="Unassembled WGS sequence"/>
</dbReference>
<name>A0A448WUM0_9PLAT</name>
<dbReference type="EMBL" id="CAAALY010046914">
    <property type="protein sequence ID" value="VEL20538.1"/>
    <property type="molecule type" value="Genomic_DNA"/>
</dbReference>
<reference evidence="2" key="1">
    <citation type="submission" date="2018-11" db="EMBL/GenBank/DDBJ databases">
        <authorList>
            <consortium name="Pathogen Informatics"/>
        </authorList>
    </citation>
    <scope>NUCLEOTIDE SEQUENCE</scope>
</reference>